<dbReference type="SMART" id="SM00360">
    <property type="entry name" value="RRM"/>
    <property type="match status" value="1"/>
</dbReference>
<dbReference type="PANTHER" id="PTHR48034">
    <property type="entry name" value="TRANSFORMER-2 SEX-DETERMINING PROTEIN-RELATED"/>
    <property type="match status" value="1"/>
</dbReference>
<dbReference type="AlphaFoldDB" id="A0A8H7Q2G3"/>
<dbReference type="GO" id="GO:0003723">
    <property type="term" value="F:RNA binding"/>
    <property type="evidence" value="ECO:0007669"/>
    <property type="project" value="UniProtKB-UniRule"/>
</dbReference>
<proteinExistence type="predicted"/>
<gene>
    <name evidence="4" type="ORF">INT43_000625</name>
</gene>
<dbReference type="InterPro" id="IPR050441">
    <property type="entry name" value="RBM"/>
</dbReference>
<evidence type="ECO:0000256" key="1">
    <source>
        <dbReference type="PROSITE-ProRule" id="PRU00176"/>
    </source>
</evidence>
<dbReference type="InterPro" id="IPR012677">
    <property type="entry name" value="Nucleotide-bd_a/b_plait_sf"/>
</dbReference>
<dbReference type="InterPro" id="IPR000504">
    <property type="entry name" value="RRM_dom"/>
</dbReference>
<dbReference type="Gene3D" id="3.30.70.330">
    <property type="match status" value="1"/>
</dbReference>
<feature type="region of interest" description="Disordered" evidence="2">
    <location>
        <begin position="135"/>
        <end position="253"/>
    </location>
</feature>
<evidence type="ECO:0000313" key="4">
    <source>
        <dbReference type="EMBL" id="KAG2184712.1"/>
    </source>
</evidence>
<dbReference type="OrthoDB" id="6159137at2759"/>
<accession>A0A8H7Q2G3</accession>
<evidence type="ECO:0000259" key="3">
    <source>
        <dbReference type="PROSITE" id="PS50102"/>
    </source>
</evidence>
<dbReference type="InterPro" id="IPR035979">
    <property type="entry name" value="RBD_domain_sf"/>
</dbReference>
<feature type="compositionally biased region" description="Basic and acidic residues" evidence="2">
    <location>
        <begin position="168"/>
        <end position="237"/>
    </location>
</feature>
<reference evidence="4" key="1">
    <citation type="submission" date="2020-12" db="EMBL/GenBank/DDBJ databases">
        <title>Metabolic potential, ecology and presence of endohyphal bacteria is reflected in genomic diversity of Mucoromycotina.</title>
        <authorList>
            <person name="Muszewska A."/>
            <person name="Okrasinska A."/>
            <person name="Steczkiewicz K."/>
            <person name="Drgas O."/>
            <person name="Orlowska M."/>
            <person name="Perlinska-Lenart U."/>
            <person name="Aleksandrzak-Piekarczyk T."/>
            <person name="Szatraj K."/>
            <person name="Zielenkiewicz U."/>
            <person name="Pilsyk S."/>
            <person name="Malc E."/>
            <person name="Mieczkowski P."/>
            <person name="Kruszewska J.S."/>
            <person name="Biernat P."/>
            <person name="Pawlowska J."/>
        </authorList>
    </citation>
    <scope>NUCLEOTIDE SEQUENCE</scope>
    <source>
        <strain evidence="4">WA0000067209</strain>
    </source>
</reference>
<name>A0A8H7Q2G3_MORIS</name>
<dbReference type="SUPFAM" id="SSF54928">
    <property type="entry name" value="RNA-binding domain, RBD"/>
    <property type="match status" value="1"/>
</dbReference>
<keyword evidence="5" id="KW-1185">Reference proteome</keyword>
<feature type="region of interest" description="Disordered" evidence="2">
    <location>
        <begin position="1"/>
        <end position="68"/>
    </location>
</feature>
<keyword evidence="1" id="KW-0694">RNA-binding</keyword>
<feature type="compositionally biased region" description="Basic and acidic residues" evidence="2">
    <location>
        <begin position="29"/>
        <end position="40"/>
    </location>
</feature>
<feature type="domain" description="RRM" evidence="3">
    <location>
        <begin position="64"/>
        <end position="142"/>
    </location>
</feature>
<comment type="caution">
    <text evidence="4">The sequence shown here is derived from an EMBL/GenBank/DDBJ whole genome shotgun (WGS) entry which is preliminary data.</text>
</comment>
<dbReference type="PROSITE" id="PS50102">
    <property type="entry name" value="RRM"/>
    <property type="match status" value="1"/>
</dbReference>
<dbReference type="Proteomes" id="UP000654370">
    <property type="component" value="Unassembled WGS sequence"/>
</dbReference>
<protein>
    <recommendedName>
        <fullName evidence="3">RRM domain-containing protein</fullName>
    </recommendedName>
</protein>
<organism evidence="4 5">
    <name type="scientific">Mortierella isabellina</name>
    <name type="common">Filamentous fungus</name>
    <name type="synonym">Umbelopsis isabellina</name>
    <dbReference type="NCBI Taxonomy" id="91625"/>
    <lineage>
        <taxon>Eukaryota</taxon>
        <taxon>Fungi</taxon>
        <taxon>Fungi incertae sedis</taxon>
        <taxon>Mucoromycota</taxon>
        <taxon>Mucoromycotina</taxon>
        <taxon>Umbelopsidomycetes</taxon>
        <taxon>Umbelopsidales</taxon>
        <taxon>Umbelopsidaceae</taxon>
        <taxon>Umbelopsis</taxon>
    </lineage>
</organism>
<dbReference type="Pfam" id="PF00076">
    <property type="entry name" value="RRM_1"/>
    <property type="match status" value="1"/>
</dbReference>
<sequence>MSSENINEVDNLRDDRGRSPLRRSSRSRSPVERRDRDAGRSRSRSRQRSPPPPPPEDHDTNPGDNLFVTGLSYKTASADLEELFNKYGKVQKAEVIYDPHTRESRGFAFIRMNSGEDADRCVDSLNGMLVDGRAITVEKAKRSRPRTPTPGRYYGPPKREGGSAGGGRRPERGDRRYEPAPYYDRYDRDPRPRGYDRGGYDRGGYDRGGYDRMYPADRGYDRYDRYERDRYDRDRRPPPSRYDAYPPRPRSPY</sequence>
<evidence type="ECO:0000313" key="5">
    <source>
        <dbReference type="Proteomes" id="UP000654370"/>
    </source>
</evidence>
<evidence type="ECO:0000256" key="2">
    <source>
        <dbReference type="SAM" id="MobiDB-lite"/>
    </source>
</evidence>
<dbReference type="EMBL" id="JAEPQZ010000002">
    <property type="protein sequence ID" value="KAG2184712.1"/>
    <property type="molecule type" value="Genomic_DNA"/>
</dbReference>